<gene>
    <name evidence="2" type="ORF">F2Q68_00044192</name>
</gene>
<dbReference type="AlphaFoldDB" id="A0A8S9LGM2"/>
<sequence>MTHSASASIHLGDRDDAGEPPARFLTFESRLKASRQFFIGNDPVANPWSLRHATEESFCKYQQLCIRGFLVQGILLLDDPTIAEARRIVEDVGWIYTVLHVQTFCPIVVRKCISNLCSADDGVYIRGCHFDFDHVMINQLFMTPFVEKSHVWEDDDLTQKTVFLTGGRCPSWETFSLTYLLPQYHCLYTMCELNWLPGFHVDAMIKQRLRFSLSHSSETSR</sequence>
<protein>
    <submittedName>
        <fullName evidence="2">Uncharacterized protein</fullName>
    </submittedName>
</protein>
<comment type="caution">
    <text evidence="2">The sequence shown here is derived from an EMBL/GenBank/DDBJ whole genome shotgun (WGS) entry which is preliminary data.</text>
</comment>
<evidence type="ECO:0000313" key="2">
    <source>
        <dbReference type="EMBL" id="KAF2606614.1"/>
    </source>
</evidence>
<dbReference type="Proteomes" id="UP000712281">
    <property type="component" value="Unassembled WGS sequence"/>
</dbReference>
<organism evidence="2 3">
    <name type="scientific">Brassica cretica</name>
    <name type="common">Mustard</name>
    <dbReference type="NCBI Taxonomy" id="69181"/>
    <lineage>
        <taxon>Eukaryota</taxon>
        <taxon>Viridiplantae</taxon>
        <taxon>Streptophyta</taxon>
        <taxon>Embryophyta</taxon>
        <taxon>Tracheophyta</taxon>
        <taxon>Spermatophyta</taxon>
        <taxon>Magnoliopsida</taxon>
        <taxon>eudicotyledons</taxon>
        <taxon>Gunneridae</taxon>
        <taxon>Pentapetalae</taxon>
        <taxon>rosids</taxon>
        <taxon>malvids</taxon>
        <taxon>Brassicales</taxon>
        <taxon>Brassicaceae</taxon>
        <taxon>Brassiceae</taxon>
        <taxon>Brassica</taxon>
    </lineage>
</organism>
<feature type="region of interest" description="Disordered" evidence="1">
    <location>
        <begin position="1"/>
        <end position="21"/>
    </location>
</feature>
<reference evidence="2" key="1">
    <citation type="submission" date="2019-12" db="EMBL/GenBank/DDBJ databases">
        <title>Genome sequencing and annotation of Brassica cretica.</title>
        <authorList>
            <person name="Studholme D.J."/>
            <person name="Sarris P.F."/>
        </authorList>
    </citation>
    <scope>NUCLEOTIDE SEQUENCE</scope>
    <source>
        <strain evidence="2">PFS-001/15</strain>
        <tissue evidence="2">Leaf</tissue>
    </source>
</reference>
<dbReference type="EMBL" id="QGKW02000276">
    <property type="protein sequence ID" value="KAF2606614.1"/>
    <property type="molecule type" value="Genomic_DNA"/>
</dbReference>
<proteinExistence type="predicted"/>
<accession>A0A8S9LGM2</accession>
<evidence type="ECO:0000256" key="1">
    <source>
        <dbReference type="SAM" id="MobiDB-lite"/>
    </source>
</evidence>
<evidence type="ECO:0000313" key="3">
    <source>
        <dbReference type="Proteomes" id="UP000712281"/>
    </source>
</evidence>
<name>A0A8S9LGM2_BRACR</name>